<feature type="non-terminal residue" evidence="2">
    <location>
        <position position="1"/>
    </location>
</feature>
<sequence>VGTILMIGIIVPAIAVFAISFTNIVTTQRAMMDAQITVMQRFKEYMDEIYFYFSPEYDNVNHTLNITDEYPSNRAIDVTHRPTCHVNVSDEDGSNLVVSFFEFEYNPVNEVWKKDIFCESNNTVEWKYENADQGNVTYYWRVAVYDGTTTTKSEIYSFRTYTSEHPTP</sequence>
<evidence type="ECO:0000256" key="1">
    <source>
        <dbReference type="SAM" id="Phobius"/>
    </source>
</evidence>
<keyword evidence="1" id="KW-0812">Transmembrane</keyword>
<dbReference type="EMBL" id="BART01003012">
    <property type="protein sequence ID" value="GAG71237.1"/>
    <property type="molecule type" value="Genomic_DNA"/>
</dbReference>
<feature type="transmembrane region" description="Helical" evidence="1">
    <location>
        <begin position="6"/>
        <end position="25"/>
    </location>
</feature>
<accession>X1APC1</accession>
<organism evidence="2">
    <name type="scientific">marine sediment metagenome</name>
    <dbReference type="NCBI Taxonomy" id="412755"/>
    <lineage>
        <taxon>unclassified sequences</taxon>
        <taxon>metagenomes</taxon>
        <taxon>ecological metagenomes</taxon>
    </lineage>
</organism>
<comment type="caution">
    <text evidence="2">The sequence shown here is derived from an EMBL/GenBank/DDBJ whole genome shotgun (WGS) entry which is preliminary data.</text>
</comment>
<keyword evidence="1" id="KW-0472">Membrane</keyword>
<dbReference type="AlphaFoldDB" id="X1APC1"/>
<keyword evidence="1" id="KW-1133">Transmembrane helix</keyword>
<gene>
    <name evidence="2" type="ORF">S01H4_08673</name>
</gene>
<proteinExistence type="predicted"/>
<name>X1APC1_9ZZZZ</name>
<protein>
    <submittedName>
        <fullName evidence="2">Uncharacterized protein</fullName>
    </submittedName>
</protein>
<evidence type="ECO:0000313" key="2">
    <source>
        <dbReference type="EMBL" id="GAG71237.1"/>
    </source>
</evidence>
<reference evidence="2" key="1">
    <citation type="journal article" date="2014" name="Front. Microbiol.">
        <title>High frequency of phylogenetically diverse reductive dehalogenase-homologous genes in deep subseafloor sedimentary metagenomes.</title>
        <authorList>
            <person name="Kawai M."/>
            <person name="Futagami T."/>
            <person name="Toyoda A."/>
            <person name="Takaki Y."/>
            <person name="Nishi S."/>
            <person name="Hori S."/>
            <person name="Arai W."/>
            <person name="Tsubouchi T."/>
            <person name="Morono Y."/>
            <person name="Uchiyama I."/>
            <person name="Ito T."/>
            <person name="Fujiyama A."/>
            <person name="Inagaki F."/>
            <person name="Takami H."/>
        </authorList>
    </citation>
    <scope>NUCLEOTIDE SEQUENCE</scope>
    <source>
        <strain evidence="2">Expedition CK06-06</strain>
    </source>
</reference>